<keyword evidence="11 20" id="KW-0808">Transferase</keyword>
<comment type="catalytic activity">
    <reaction evidence="1">
        <text>adenosylcob(III)inamide + ATP = adenosylcob(III)inamide phosphate + ADP + H(+)</text>
        <dbReference type="Rhea" id="RHEA:15769"/>
        <dbReference type="ChEBI" id="CHEBI:2480"/>
        <dbReference type="ChEBI" id="CHEBI:15378"/>
        <dbReference type="ChEBI" id="CHEBI:30616"/>
        <dbReference type="ChEBI" id="CHEBI:58502"/>
        <dbReference type="ChEBI" id="CHEBI:456216"/>
        <dbReference type="EC" id="2.7.1.156"/>
    </reaction>
</comment>
<evidence type="ECO:0000256" key="19">
    <source>
        <dbReference type="PIRSR" id="PIRSR006135-2"/>
    </source>
</evidence>
<evidence type="ECO:0000256" key="9">
    <source>
        <dbReference type="ARBA" id="ARBA00012523"/>
    </source>
</evidence>
<gene>
    <name evidence="20" type="ORF">EDC14_100421</name>
</gene>
<dbReference type="NCBIfam" id="NF004469">
    <property type="entry name" value="PRK05800.1"/>
    <property type="match status" value="1"/>
</dbReference>
<dbReference type="PIRSF" id="PIRSF006135">
    <property type="entry name" value="CobU"/>
    <property type="match status" value="1"/>
</dbReference>
<dbReference type="GO" id="GO:0005524">
    <property type="term" value="F:ATP binding"/>
    <property type="evidence" value="ECO:0007669"/>
    <property type="project" value="UniProtKB-KW"/>
</dbReference>
<dbReference type="InterPro" id="IPR027417">
    <property type="entry name" value="P-loop_NTPase"/>
</dbReference>
<keyword evidence="15 19" id="KW-0342">GTP-binding</keyword>
<evidence type="ECO:0000256" key="13">
    <source>
        <dbReference type="ARBA" id="ARBA00022777"/>
    </source>
</evidence>
<keyword evidence="20" id="KW-0548">Nucleotidyltransferase</keyword>
<keyword evidence="12 19" id="KW-0547">Nucleotide-binding</keyword>
<name>A0A4V2QG21_HYDET</name>
<evidence type="ECO:0000256" key="14">
    <source>
        <dbReference type="ARBA" id="ARBA00022840"/>
    </source>
</evidence>
<dbReference type="GO" id="GO:0043752">
    <property type="term" value="F:adenosylcobinamide kinase activity"/>
    <property type="evidence" value="ECO:0007669"/>
    <property type="project" value="UniProtKB-EC"/>
</dbReference>
<feature type="binding site" evidence="19">
    <location>
        <begin position="52"/>
        <end position="55"/>
    </location>
    <ligand>
        <name>GTP</name>
        <dbReference type="ChEBI" id="CHEBI:37565"/>
    </ligand>
</feature>
<dbReference type="Gene3D" id="3.40.50.300">
    <property type="entry name" value="P-loop containing nucleotide triphosphate hydrolases"/>
    <property type="match status" value="1"/>
</dbReference>
<comment type="similarity">
    <text evidence="7">Belongs to the CobU/CobP family.</text>
</comment>
<dbReference type="RefSeq" id="WP_132013036.1">
    <property type="nucleotide sequence ID" value="NZ_SLUN01000004.1"/>
</dbReference>
<comment type="catalytic activity">
    <reaction evidence="3">
        <text>adenosylcob(III)inamide + GTP = adenosylcob(III)inamide phosphate + GDP + H(+)</text>
        <dbReference type="Rhea" id="RHEA:15765"/>
        <dbReference type="ChEBI" id="CHEBI:2480"/>
        <dbReference type="ChEBI" id="CHEBI:15378"/>
        <dbReference type="ChEBI" id="CHEBI:37565"/>
        <dbReference type="ChEBI" id="CHEBI:58189"/>
        <dbReference type="ChEBI" id="CHEBI:58502"/>
        <dbReference type="EC" id="2.7.1.156"/>
    </reaction>
</comment>
<evidence type="ECO:0000256" key="6">
    <source>
        <dbReference type="ARBA" id="ARBA00005159"/>
    </source>
</evidence>
<dbReference type="AlphaFoldDB" id="A0A4V2QG21"/>
<comment type="function">
    <text evidence="4">Catalyzes ATP-dependent phosphorylation of adenosylcobinamide and addition of GMP to adenosylcobinamide phosphate.</text>
</comment>
<sequence>MNPPHVLVTGGARSGKSRFAEKLAAESAAPVVYVATAAPLDEEMRRRIAAHRERRPPEWETVEEPLDLAGVLRRSRAGTTVLIDCLTLYVSNWLFAHEGEDPAAREALFGATLHDLASALRDCPAGVILVAGEVGLGIVPENALARSFRDLAGLANQALAAACDQVYLVVSGIPVRIKG</sequence>
<keyword evidence="13 20" id="KW-0418">Kinase</keyword>
<dbReference type="GO" id="GO:0009236">
    <property type="term" value="P:cobalamin biosynthetic process"/>
    <property type="evidence" value="ECO:0007669"/>
    <property type="project" value="UniProtKB-UniPathway"/>
</dbReference>
<feature type="binding site" evidence="19">
    <location>
        <begin position="35"/>
        <end position="37"/>
    </location>
    <ligand>
        <name>GTP</name>
        <dbReference type="ChEBI" id="CHEBI:37565"/>
    </ligand>
</feature>
<evidence type="ECO:0000256" key="4">
    <source>
        <dbReference type="ARBA" id="ARBA00003889"/>
    </source>
</evidence>
<evidence type="ECO:0000256" key="5">
    <source>
        <dbReference type="ARBA" id="ARBA00004692"/>
    </source>
</evidence>
<dbReference type="EMBL" id="SLUN01000004">
    <property type="protein sequence ID" value="TCL74087.1"/>
    <property type="molecule type" value="Genomic_DNA"/>
</dbReference>
<dbReference type="InterPro" id="IPR003203">
    <property type="entry name" value="CobU/CobP"/>
</dbReference>
<evidence type="ECO:0000256" key="2">
    <source>
        <dbReference type="ARBA" id="ARBA00000711"/>
    </source>
</evidence>
<proteinExistence type="inferred from homology"/>
<feature type="binding site" evidence="19">
    <location>
        <begin position="10"/>
        <end position="17"/>
    </location>
    <ligand>
        <name>GTP</name>
        <dbReference type="ChEBI" id="CHEBI:37565"/>
    </ligand>
</feature>
<comment type="pathway">
    <text evidence="6">Cofactor biosynthesis; adenosylcobalamin biosynthesis; adenosylcobalamin from cob(II)yrinate a,c-diamide: step 5/7.</text>
</comment>
<keyword evidence="14" id="KW-0067">ATP-binding</keyword>
<dbReference type="Proteomes" id="UP000295008">
    <property type="component" value="Unassembled WGS sequence"/>
</dbReference>
<evidence type="ECO:0000313" key="20">
    <source>
        <dbReference type="EMBL" id="TCL74087.1"/>
    </source>
</evidence>
<dbReference type="UniPathway" id="UPA00148">
    <property type="reaction ID" value="UER00236"/>
</dbReference>
<evidence type="ECO:0000256" key="12">
    <source>
        <dbReference type="ARBA" id="ARBA00022741"/>
    </source>
</evidence>
<dbReference type="PANTHER" id="PTHR34848:SF1">
    <property type="entry name" value="BIFUNCTIONAL ADENOSYLCOBALAMIN BIOSYNTHESIS PROTEIN COBU"/>
    <property type="match status" value="1"/>
</dbReference>
<keyword evidence="21" id="KW-1185">Reference proteome</keyword>
<dbReference type="PANTHER" id="PTHR34848">
    <property type="match status" value="1"/>
</dbReference>
<dbReference type="SUPFAM" id="SSF52540">
    <property type="entry name" value="P-loop containing nucleoside triphosphate hydrolases"/>
    <property type="match status" value="1"/>
</dbReference>
<dbReference type="OrthoDB" id="9799422at2"/>
<dbReference type="GO" id="GO:0008820">
    <property type="term" value="F:cobinamide phosphate guanylyltransferase activity"/>
    <property type="evidence" value="ECO:0007669"/>
    <property type="project" value="UniProtKB-EC"/>
</dbReference>
<evidence type="ECO:0000256" key="16">
    <source>
        <dbReference type="ARBA" id="ARBA00029570"/>
    </source>
</evidence>
<evidence type="ECO:0000256" key="1">
    <source>
        <dbReference type="ARBA" id="ARBA00000312"/>
    </source>
</evidence>
<dbReference type="CDD" id="cd00544">
    <property type="entry name" value="CobU"/>
    <property type="match status" value="1"/>
</dbReference>
<dbReference type="EC" id="2.7.1.156" evidence="8"/>
<comment type="caution">
    <text evidence="20">The sequence shown here is derived from an EMBL/GenBank/DDBJ whole genome shotgun (WGS) entry which is preliminary data.</text>
</comment>
<evidence type="ECO:0000256" key="11">
    <source>
        <dbReference type="ARBA" id="ARBA00022679"/>
    </source>
</evidence>
<keyword evidence="10" id="KW-0169">Cobalamin biosynthesis</keyword>
<dbReference type="EC" id="2.7.7.62" evidence="9"/>
<evidence type="ECO:0000256" key="18">
    <source>
        <dbReference type="PIRSR" id="PIRSR006135-1"/>
    </source>
</evidence>
<feature type="binding site" evidence="19">
    <location>
        <position position="63"/>
    </location>
    <ligand>
        <name>GTP</name>
        <dbReference type="ChEBI" id="CHEBI:37565"/>
    </ligand>
</feature>
<evidence type="ECO:0000256" key="10">
    <source>
        <dbReference type="ARBA" id="ARBA00022573"/>
    </source>
</evidence>
<evidence type="ECO:0000256" key="8">
    <source>
        <dbReference type="ARBA" id="ARBA00012016"/>
    </source>
</evidence>
<dbReference type="Pfam" id="PF02283">
    <property type="entry name" value="CobU"/>
    <property type="match status" value="1"/>
</dbReference>
<evidence type="ECO:0000256" key="15">
    <source>
        <dbReference type="ARBA" id="ARBA00023134"/>
    </source>
</evidence>
<evidence type="ECO:0000313" key="21">
    <source>
        <dbReference type="Proteomes" id="UP000295008"/>
    </source>
</evidence>
<comment type="pathway">
    <text evidence="5">Cofactor biosynthesis; adenosylcobalamin biosynthesis; adenosylcobalamin from cob(II)yrinate a,c-diamide: step 6/7.</text>
</comment>
<comment type="catalytic activity">
    <reaction evidence="2">
        <text>adenosylcob(III)inamide phosphate + GTP + H(+) = adenosylcob(III)inamide-GDP + diphosphate</text>
        <dbReference type="Rhea" id="RHEA:22712"/>
        <dbReference type="ChEBI" id="CHEBI:15378"/>
        <dbReference type="ChEBI" id="CHEBI:33019"/>
        <dbReference type="ChEBI" id="CHEBI:37565"/>
        <dbReference type="ChEBI" id="CHEBI:58502"/>
        <dbReference type="ChEBI" id="CHEBI:60487"/>
        <dbReference type="EC" id="2.7.7.62"/>
    </reaction>
</comment>
<evidence type="ECO:0000256" key="7">
    <source>
        <dbReference type="ARBA" id="ARBA00007490"/>
    </source>
</evidence>
<accession>A0A4V2QG21</accession>
<organism evidence="20 21">
    <name type="scientific">Hydrogenispora ethanolica</name>
    <dbReference type="NCBI Taxonomy" id="1082276"/>
    <lineage>
        <taxon>Bacteria</taxon>
        <taxon>Bacillati</taxon>
        <taxon>Bacillota</taxon>
        <taxon>Hydrogenispora</taxon>
    </lineage>
</organism>
<protein>
    <recommendedName>
        <fullName evidence="16">Adenosylcobinamide kinase</fullName>
        <ecNumber evidence="8">2.7.1.156</ecNumber>
        <ecNumber evidence="9">2.7.7.62</ecNumber>
    </recommendedName>
    <alternativeName>
        <fullName evidence="17">Adenosylcobinamide-phosphate guanylyltransferase</fullName>
    </alternativeName>
</protein>
<evidence type="ECO:0000256" key="3">
    <source>
        <dbReference type="ARBA" id="ARBA00001522"/>
    </source>
</evidence>
<feature type="binding site" evidence="19">
    <location>
        <position position="84"/>
    </location>
    <ligand>
        <name>GTP</name>
        <dbReference type="ChEBI" id="CHEBI:37565"/>
    </ligand>
</feature>
<feature type="active site" description="GMP-histidine intermediate" evidence="18">
    <location>
        <position position="51"/>
    </location>
</feature>
<evidence type="ECO:0000256" key="17">
    <source>
        <dbReference type="ARBA" id="ARBA00030571"/>
    </source>
</evidence>
<dbReference type="GO" id="GO:0005525">
    <property type="term" value="F:GTP binding"/>
    <property type="evidence" value="ECO:0007669"/>
    <property type="project" value="UniProtKB-KW"/>
</dbReference>
<reference evidence="20 21" key="1">
    <citation type="submission" date="2019-03" db="EMBL/GenBank/DDBJ databases">
        <title>Genomic Encyclopedia of Type Strains, Phase IV (KMG-IV): sequencing the most valuable type-strain genomes for metagenomic binning, comparative biology and taxonomic classification.</title>
        <authorList>
            <person name="Goeker M."/>
        </authorList>
    </citation>
    <scope>NUCLEOTIDE SEQUENCE [LARGE SCALE GENOMIC DNA]</scope>
    <source>
        <strain evidence="20 21">LX-B</strain>
    </source>
</reference>